<feature type="compositionally biased region" description="Basic and acidic residues" evidence="1">
    <location>
        <begin position="50"/>
        <end position="66"/>
    </location>
</feature>
<dbReference type="EMBL" id="PCDP01000020">
    <property type="protein sequence ID" value="PZM15404.1"/>
    <property type="molecule type" value="Genomic_DNA"/>
</dbReference>
<reference evidence="2 3" key="1">
    <citation type="journal article" date="2018" name="Sci. Rep.">
        <title>Rhizobium tumorigenes sp. nov., a novel plant tumorigenic bacterium isolated from cane gall tumors on thornless blackberry.</title>
        <authorList>
            <person name="Kuzmanovi N."/>
            <person name="Smalla K."/>
            <person name="Gronow S."/>
            <person name="PuBawska J."/>
        </authorList>
    </citation>
    <scope>NUCLEOTIDE SEQUENCE [LARGE SCALE GENOMIC DNA]</scope>
    <source>
        <strain evidence="2 3">CCBAU 85046</strain>
    </source>
</reference>
<keyword evidence="3" id="KW-1185">Reference proteome</keyword>
<sequence length="112" mass="12689">MEFLSARLALGWLHPCSRSQATEHVWLPLSKPSEPPGERHAFAHHPSRLTRGDKRPDSRKIADPCRRQTTNNGCDKSRDWYFSKIADDGDDASLRALMAGNLSMKENFVDRA</sequence>
<evidence type="ECO:0000313" key="3">
    <source>
        <dbReference type="Proteomes" id="UP000248925"/>
    </source>
</evidence>
<proteinExistence type="predicted"/>
<evidence type="ECO:0000313" key="2">
    <source>
        <dbReference type="EMBL" id="PZM15404.1"/>
    </source>
</evidence>
<evidence type="ECO:0000256" key="1">
    <source>
        <dbReference type="SAM" id="MobiDB-lite"/>
    </source>
</evidence>
<gene>
    <name evidence="2" type="ORF">CPY51_07330</name>
</gene>
<feature type="region of interest" description="Disordered" evidence="1">
    <location>
        <begin position="29"/>
        <end position="76"/>
    </location>
</feature>
<dbReference type="AlphaFoldDB" id="A0A2W4DFQ4"/>
<organism evidence="2 3">
    <name type="scientific">Rhizobium tubonense</name>
    <dbReference type="NCBI Taxonomy" id="484088"/>
    <lineage>
        <taxon>Bacteria</taxon>
        <taxon>Pseudomonadati</taxon>
        <taxon>Pseudomonadota</taxon>
        <taxon>Alphaproteobacteria</taxon>
        <taxon>Hyphomicrobiales</taxon>
        <taxon>Rhizobiaceae</taxon>
        <taxon>Rhizobium/Agrobacterium group</taxon>
        <taxon>Rhizobium</taxon>
    </lineage>
</organism>
<dbReference type="Proteomes" id="UP000248925">
    <property type="component" value="Unassembled WGS sequence"/>
</dbReference>
<protein>
    <submittedName>
        <fullName evidence="2">Uncharacterized protein</fullName>
    </submittedName>
</protein>
<comment type="caution">
    <text evidence="2">The sequence shown here is derived from an EMBL/GenBank/DDBJ whole genome shotgun (WGS) entry which is preliminary data.</text>
</comment>
<accession>A0A2W4DFQ4</accession>
<name>A0A2W4DFQ4_9HYPH</name>